<name>A0A7S3ZG00_9EUKA</name>
<proteinExistence type="predicted"/>
<dbReference type="EMBL" id="HBIV01048953">
    <property type="protein sequence ID" value="CAE0682193.1"/>
    <property type="molecule type" value="Transcribed_RNA"/>
</dbReference>
<accession>A0A7S3ZG00</accession>
<sequence>MDHVRKIEHVITSVFIHLFFNINSKFHISSFKGLNMIRKQNNINSYNYGHFIDVLKNINIPTDYQPIKTIYFLGIIINIIDNTKKIHLINSSLLHFPEKMCFSEDYNSFFSFNKKKINNEFFFNDRVALGFSRSFLRYLHGIFYTEIEYFTLERNSILFFNRISELVVRILLQNTYSDSSIQIRDYREHAEDFTTKSFYNHRWFGYLQLQQKVTPLTDDIQILKDTAIHLTMPSLRFSINPNQDALIQRLEITEDDLDYYRTSEFYTPLIDECAQKLILTSSNYPNLILNQEKKPKNKPIFHDMHESEKNQIIGFSNNFSILDASLITDTIPEGPYHYLDTNDNREDLSELSIENAFSETVENFDSNKNKFIHFSIIKNNTVTTHGISSLNASTHKDLSILLFITFYARILEHSGYHNTITKNLKRLHSVYKTSLYRNYRVQNLSSQNQLYDSAEYLRTAKDEEPHYVTSVEDGNTMSRIDEMESVFEDYYWEGLLLNQSEDTDDYDDEDETYSDDELFFEEINQDFVEAGNALSNLKPENVLGVHAFLYSEDFYETKEDHLERPDITLNTKSNSIMSSLIKDYDYTFPWAELYEAELEKFETDPLENQRMFSHRHLDLLELFSYQKWRQEYFLTKKLQGEEQSEIDILFDYEIRDIFNSSVQLNGIMREDTLNREAFPDEDTLSDEWYEEDPDYSYYYDKLRFQGLNLSDLVILRSQTHPSLNVPVYANLYIDQVAGLSTNLTLIINSCKKLSESAISLISFEAMRSLDAEGSYFSIAHLTTVKAPDDDDDFCCSIHSGISIYKDRFGQSYSYCLLYEEEYMTWDCINTEMTLSNVLHEIPFMITNTFYCDVVIDVDMYFLFEHTGFEIEFSIDKSLDPAVSVEYDLNYIEISPTPDIEMLVILYIYPNFYYYILLLEETEILLPGCFMLLDLISSFISDPLLDNFETHDYYLIDDDHFEPLELYNEVATEEEFRLLMKKNRSSFIKKALQKTWMFITRK</sequence>
<gene>
    <name evidence="1" type="ORF">LGLO00237_LOCUS33981</name>
</gene>
<reference evidence="1" key="1">
    <citation type="submission" date="2021-01" db="EMBL/GenBank/DDBJ databases">
        <authorList>
            <person name="Corre E."/>
            <person name="Pelletier E."/>
            <person name="Niang G."/>
            <person name="Scheremetjew M."/>
            <person name="Finn R."/>
            <person name="Kale V."/>
            <person name="Holt S."/>
            <person name="Cochrane G."/>
            <person name="Meng A."/>
            <person name="Brown T."/>
            <person name="Cohen L."/>
        </authorList>
    </citation>
    <scope>NUCLEOTIDE SEQUENCE</scope>
    <source>
        <strain evidence="1">CCCM811</strain>
    </source>
</reference>
<organism evidence="1">
    <name type="scientific">Lotharella globosa</name>
    <dbReference type="NCBI Taxonomy" id="91324"/>
    <lineage>
        <taxon>Eukaryota</taxon>
        <taxon>Sar</taxon>
        <taxon>Rhizaria</taxon>
        <taxon>Cercozoa</taxon>
        <taxon>Chlorarachniophyceae</taxon>
        <taxon>Lotharella</taxon>
    </lineage>
</organism>
<dbReference type="AlphaFoldDB" id="A0A7S3ZG00"/>
<evidence type="ECO:0000313" key="1">
    <source>
        <dbReference type="EMBL" id="CAE0682193.1"/>
    </source>
</evidence>
<protein>
    <submittedName>
        <fullName evidence="1">Uncharacterized protein</fullName>
    </submittedName>
</protein>